<dbReference type="GO" id="GO:0032259">
    <property type="term" value="P:methylation"/>
    <property type="evidence" value="ECO:0007669"/>
    <property type="project" value="UniProtKB-KW"/>
</dbReference>
<dbReference type="AlphaFoldDB" id="A0A2W4UAA8"/>
<organism evidence="2 3">
    <name type="scientific">Leptolyngbya foveolarum</name>
    <dbReference type="NCBI Taxonomy" id="47253"/>
    <lineage>
        <taxon>Bacteria</taxon>
        <taxon>Bacillati</taxon>
        <taxon>Cyanobacteriota</taxon>
        <taxon>Cyanophyceae</taxon>
        <taxon>Leptolyngbyales</taxon>
        <taxon>Leptolyngbyaceae</taxon>
        <taxon>Leptolyngbya group</taxon>
        <taxon>Leptolyngbya</taxon>
    </lineage>
</organism>
<gene>
    <name evidence="2" type="ORF">DCF25_11550</name>
</gene>
<name>A0A2W4UAA8_9CYAN</name>
<keyword evidence="2" id="KW-0489">Methyltransferase</keyword>
<sequence length="220" mass="24450">MIDEGVVKYRCDWEKIDAVQPSEIVELNRYRYALHQLNLIGEYSSGPAKGIGFGNISQRLPHSPYSALPFIISGTQTGHLPTLTAADYAKVTAFDPAQNYLTCQGLRQASSESLTHGVIYAQSSSIHAIIHVHHLALWQQLLHQVPTTRATVPYGTPEMAAETQRLFKETELPHTKVFAMAGHEEGIVAFGETLQIAYRKLINWGILTQLIPESALQLPY</sequence>
<accession>A0A2W4UAA8</accession>
<evidence type="ECO:0000313" key="2">
    <source>
        <dbReference type="EMBL" id="PZO17104.1"/>
    </source>
</evidence>
<keyword evidence="2" id="KW-0808">Transferase</keyword>
<dbReference type="EMBL" id="QBMC01000071">
    <property type="protein sequence ID" value="PZO17104.1"/>
    <property type="molecule type" value="Genomic_DNA"/>
</dbReference>
<evidence type="ECO:0000259" key="1">
    <source>
        <dbReference type="Pfam" id="PF00596"/>
    </source>
</evidence>
<comment type="caution">
    <text evidence="2">The sequence shown here is derived from an EMBL/GenBank/DDBJ whole genome shotgun (WGS) entry which is preliminary data.</text>
</comment>
<reference evidence="2 3" key="2">
    <citation type="submission" date="2018-06" db="EMBL/GenBank/DDBJ databases">
        <title>Metagenomic assembly of (sub)arctic Cyanobacteria and their associated microbiome from non-axenic cultures.</title>
        <authorList>
            <person name="Baurain D."/>
        </authorList>
    </citation>
    <scope>NUCLEOTIDE SEQUENCE [LARGE SCALE GENOMIC DNA]</scope>
    <source>
        <strain evidence="2">ULC129bin1</strain>
    </source>
</reference>
<dbReference type="GO" id="GO:0008168">
    <property type="term" value="F:methyltransferase activity"/>
    <property type="evidence" value="ECO:0007669"/>
    <property type="project" value="UniProtKB-KW"/>
</dbReference>
<dbReference type="Pfam" id="PF00596">
    <property type="entry name" value="Aldolase_II"/>
    <property type="match status" value="1"/>
</dbReference>
<dbReference type="Proteomes" id="UP000249354">
    <property type="component" value="Unassembled WGS sequence"/>
</dbReference>
<feature type="domain" description="Class II aldolase/adducin N-terminal" evidence="1">
    <location>
        <begin position="53"/>
        <end position="202"/>
    </location>
</feature>
<evidence type="ECO:0000313" key="3">
    <source>
        <dbReference type="Proteomes" id="UP000249354"/>
    </source>
</evidence>
<reference evidence="3" key="1">
    <citation type="submission" date="2018-04" db="EMBL/GenBank/DDBJ databases">
        <authorList>
            <person name="Cornet L."/>
        </authorList>
    </citation>
    <scope>NUCLEOTIDE SEQUENCE [LARGE SCALE GENOMIC DNA]</scope>
</reference>
<proteinExistence type="predicted"/>
<dbReference type="Gene3D" id="3.40.225.10">
    <property type="entry name" value="Class II aldolase/adducin N-terminal domain"/>
    <property type="match status" value="1"/>
</dbReference>
<dbReference type="InterPro" id="IPR036409">
    <property type="entry name" value="Aldolase_II/adducin_N_sf"/>
</dbReference>
<dbReference type="SUPFAM" id="SSF53639">
    <property type="entry name" value="AraD/HMP-PK domain-like"/>
    <property type="match status" value="1"/>
</dbReference>
<protein>
    <submittedName>
        <fullName evidence="2">rRNA adenine methyltransferase</fullName>
    </submittedName>
</protein>
<dbReference type="InterPro" id="IPR001303">
    <property type="entry name" value="Aldolase_II/adducin_N"/>
</dbReference>